<evidence type="ECO:0000256" key="1">
    <source>
        <dbReference type="ARBA" id="ARBA00004167"/>
    </source>
</evidence>
<dbReference type="Proteomes" id="UP001174677">
    <property type="component" value="Chromosome 6"/>
</dbReference>
<feature type="signal peptide" evidence="8">
    <location>
        <begin position="1"/>
        <end position="22"/>
    </location>
</feature>
<proteinExistence type="predicted"/>
<accession>A0ABQ9MD32</accession>
<feature type="chain" id="PRO_5045128645" description="Malectin-like domain-containing protein" evidence="8">
    <location>
        <begin position="23"/>
        <end position="510"/>
    </location>
</feature>
<keyword evidence="2" id="KW-0433">Leucine-rich repeat</keyword>
<evidence type="ECO:0000313" key="11">
    <source>
        <dbReference type="Proteomes" id="UP001174677"/>
    </source>
</evidence>
<evidence type="ECO:0000313" key="10">
    <source>
        <dbReference type="EMBL" id="KAJ9178219.1"/>
    </source>
</evidence>
<dbReference type="SUPFAM" id="SSF52058">
    <property type="entry name" value="L domain-like"/>
    <property type="match status" value="1"/>
</dbReference>
<keyword evidence="4 8" id="KW-0732">Signal</keyword>
<comment type="subcellular location">
    <subcellularLocation>
        <location evidence="1">Membrane</location>
        <topology evidence="1">Single-pass membrane protein</topology>
    </subcellularLocation>
</comment>
<keyword evidence="5" id="KW-0677">Repeat</keyword>
<dbReference type="InterPro" id="IPR025875">
    <property type="entry name" value="Leu-rich_rpt_4"/>
</dbReference>
<evidence type="ECO:0000259" key="9">
    <source>
        <dbReference type="Pfam" id="PF12819"/>
    </source>
</evidence>
<organism evidence="10 11">
    <name type="scientific">Hevea brasiliensis</name>
    <name type="common">Para rubber tree</name>
    <name type="synonym">Siphonia brasiliensis</name>
    <dbReference type="NCBI Taxonomy" id="3981"/>
    <lineage>
        <taxon>Eukaryota</taxon>
        <taxon>Viridiplantae</taxon>
        <taxon>Streptophyta</taxon>
        <taxon>Embryophyta</taxon>
        <taxon>Tracheophyta</taxon>
        <taxon>Spermatophyta</taxon>
        <taxon>Magnoliopsida</taxon>
        <taxon>eudicotyledons</taxon>
        <taxon>Gunneridae</taxon>
        <taxon>Pentapetalae</taxon>
        <taxon>rosids</taxon>
        <taxon>fabids</taxon>
        <taxon>Malpighiales</taxon>
        <taxon>Euphorbiaceae</taxon>
        <taxon>Crotonoideae</taxon>
        <taxon>Micrandreae</taxon>
        <taxon>Hevea</taxon>
    </lineage>
</organism>
<dbReference type="Gene3D" id="3.80.10.10">
    <property type="entry name" value="Ribonuclease Inhibitor"/>
    <property type="match status" value="1"/>
</dbReference>
<dbReference type="Pfam" id="PF12799">
    <property type="entry name" value="LRR_4"/>
    <property type="match status" value="1"/>
</dbReference>
<keyword evidence="6" id="KW-1133">Transmembrane helix</keyword>
<evidence type="ECO:0000256" key="3">
    <source>
        <dbReference type="ARBA" id="ARBA00022692"/>
    </source>
</evidence>
<evidence type="ECO:0000256" key="4">
    <source>
        <dbReference type="ARBA" id="ARBA00022729"/>
    </source>
</evidence>
<dbReference type="InterPro" id="IPR024788">
    <property type="entry name" value="Malectin-like_Carb-bd_dom"/>
</dbReference>
<protein>
    <recommendedName>
        <fullName evidence="9">Malectin-like domain-containing protein</fullName>
    </recommendedName>
</protein>
<evidence type="ECO:0000256" key="7">
    <source>
        <dbReference type="ARBA" id="ARBA00023136"/>
    </source>
</evidence>
<dbReference type="EMBL" id="JARPOI010000006">
    <property type="protein sequence ID" value="KAJ9178219.1"/>
    <property type="molecule type" value="Genomic_DNA"/>
</dbReference>
<evidence type="ECO:0000256" key="5">
    <source>
        <dbReference type="ARBA" id="ARBA00022737"/>
    </source>
</evidence>
<evidence type="ECO:0000256" key="6">
    <source>
        <dbReference type="ARBA" id="ARBA00022989"/>
    </source>
</evidence>
<dbReference type="PANTHER" id="PTHR45631:SF44">
    <property type="entry name" value="CARBOHYDRATE-BINDING PROTEIN OF THE ER PROTEIN"/>
    <property type="match status" value="1"/>
</dbReference>
<reference evidence="10" key="1">
    <citation type="journal article" date="2023" name="Plant Biotechnol. J.">
        <title>Chromosome-level wild Hevea brasiliensis genome provides new tools for genomic-assisted breeding and valuable loci to elevate rubber yield.</title>
        <authorList>
            <person name="Cheng H."/>
            <person name="Song X."/>
            <person name="Hu Y."/>
            <person name="Wu T."/>
            <person name="Yang Q."/>
            <person name="An Z."/>
            <person name="Feng S."/>
            <person name="Deng Z."/>
            <person name="Wu W."/>
            <person name="Zeng X."/>
            <person name="Tu M."/>
            <person name="Wang X."/>
            <person name="Huang H."/>
        </authorList>
    </citation>
    <scope>NUCLEOTIDE SEQUENCE</scope>
    <source>
        <strain evidence="10">MT/VB/25A 57/8</strain>
    </source>
</reference>
<keyword evidence="11" id="KW-1185">Reference proteome</keyword>
<feature type="domain" description="Malectin-like" evidence="9">
    <location>
        <begin position="27"/>
        <end position="345"/>
    </location>
</feature>
<sequence>MASHLPLLLLLLLSAMSTLCSAWNVSIDCGSSVPYVDFRSVQWTGDDSFFMPNGKSQEFQVEHSYRELRSLRAFFSEKRSCYSINATEDEKVLVRATFYYGNYDNISQPPTFELQLDGNFWAAVETEIDKEVRHEAIYYVKGDAISVCVAQMKTGQFPFMSALEVRSLATEMYAARADKNVALFLQHRISFGIISAVRYPDDEYDRIWNPPNLLVDYTLVKREDDSIVVNSSDQPPKAVLLGVILHLTKFGFGRLPTVQVPIYMNMYFAAVDKEIEAYPPQKRSFLVFKDDLLLTSEPVVPYYNNVTELSFPNITASSASWFYLVPASNDNSTVTPTINALELFLVSDPLTRTSSTDVEGLDALQGGFSILREWKSDPCLPKKDAWDWLNCSADVSPRVIALNLSGYGLSGPLPDFSSMDALEYIDLQNNNLTGNVPEFLGLLPNLKELNLSGNNFNGSIPRSLLNKNISFSWTGNKNLRITSHGGKHRNTLQTISGALISIFILSLVLI</sequence>
<name>A0ABQ9MD32_HEVBR</name>
<gene>
    <name evidence="10" type="ORF">P3X46_010119</name>
</gene>
<keyword evidence="7" id="KW-0472">Membrane</keyword>
<evidence type="ECO:0000256" key="8">
    <source>
        <dbReference type="SAM" id="SignalP"/>
    </source>
</evidence>
<dbReference type="PANTHER" id="PTHR45631">
    <property type="entry name" value="OS07G0107800 PROTEIN-RELATED"/>
    <property type="match status" value="1"/>
</dbReference>
<dbReference type="Pfam" id="PF12819">
    <property type="entry name" value="Malectin_like"/>
    <property type="match status" value="1"/>
</dbReference>
<comment type="caution">
    <text evidence="10">The sequence shown here is derived from an EMBL/GenBank/DDBJ whole genome shotgun (WGS) entry which is preliminary data.</text>
</comment>
<evidence type="ECO:0000256" key="2">
    <source>
        <dbReference type="ARBA" id="ARBA00022614"/>
    </source>
</evidence>
<keyword evidence="3" id="KW-0812">Transmembrane</keyword>
<dbReference type="InterPro" id="IPR032675">
    <property type="entry name" value="LRR_dom_sf"/>
</dbReference>